<name>A0A5M6IZT4_9PROT</name>
<comment type="caution">
    <text evidence="1">The sequence shown here is derived from an EMBL/GenBank/DDBJ whole genome shotgun (WGS) entry which is preliminary data.</text>
</comment>
<dbReference type="Proteomes" id="UP000325255">
    <property type="component" value="Unassembled WGS sequence"/>
</dbReference>
<keyword evidence="2" id="KW-1185">Reference proteome</keyword>
<organism evidence="1 2">
    <name type="scientific">Rhodovastum atsumiense</name>
    <dbReference type="NCBI Taxonomy" id="504468"/>
    <lineage>
        <taxon>Bacteria</taxon>
        <taxon>Pseudomonadati</taxon>
        <taxon>Pseudomonadota</taxon>
        <taxon>Alphaproteobacteria</taxon>
        <taxon>Acetobacterales</taxon>
        <taxon>Acetobacteraceae</taxon>
        <taxon>Rhodovastum</taxon>
    </lineage>
</organism>
<accession>A0A5M6IZT4</accession>
<evidence type="ECO:0000313" key="2">
    <source>
        <dbReference type="Proteomes" id="UP000325255"/>
    </source>
</evidence>
<sequence length="115" mass="12156">MWACIEDGMVRELTATDPAGRFHPSLLWVACDAAVREGWRWDGTGFAAPAAAGPDLAAAARLALRASDIAVLRCAEHGVAVPAVWLTYREALRAIAAGTTTVATLPERPEYPPGT</sequence>
<dbReference type="EMBL" id="VWPK01000006">
    <property type="protein sequence ID" value="KAA5613489.1"/>
    <property type="molecule type" value="Genomic_DNA"/>
</dbReference>
<dbReference type="RefSeq" id="WP_150039600.1">
    <property type="nucleotide sequence ID" value="NZ_OW485601.1"/>
</dbReference>
<protein>
    <submittedName>
        <fullName evidence="1">Uncharacterized protein</fullName>
    </submittedName>
</protein>
<reference evidence="1 2" key="1">
    <citation type="submission" date="2019-09" db="EMBL/GenBank/DDBJ databases">
        <title>Genome sequence of Rhodovastum atsumiense, a diverse member of the Acetobacteraceae family of non-sulfur purple photosynthetic bacteria.</title>
        <authorList>
            <person name="Meyer T."/>
            <person name="Kyndt J."/>
        </authorList>
    </citation>
    <scope>NUCLEOTIDE SEQUENCE [LARGE SCALE GENOMIC DNA]</scope>
    <source>
        <strain evidence="1 2">DSM 21279</strain>
    </source>
</reference>
<proteinExistence type="predicted"/>
<gene>
    <name evidence="1" type="ORF">F1189_05385</name>
</gene>
<evidence type="ECO:0000313" key="1">
    <source>
        <dbReference type="EMBL" id="KAA5613489.1"/>
    </source>
</evidence>
<dbReference type="AlphaFoldDB" id="A0A5M6IZT4"/>
<dbReference type="OrthoDB" id="8596093at2"/>